<dbReference type="Pfam" id="PF12698">
    <property type="entry name" value="ABC2_membrane_3"/>
    <property type="match status" value="1"/>
</dbReference>
<dbReference type="AlphaFoldDB" id="A0A0A2TG74"/>
<feature type="transmembrane region" description="Helical" evidence="6">
    <location>
        <begin position="207"/>
        <end position="228"/>
    </location>
</feature>
<organism evidence="8 9">
    <name type="scientific">Pontibacillus yanchengensis Y32</name>
    <dbReference type="NCBI Taxonomy" id="1385514"/>
    <lineage>
        <taxon>Bacteria</taxon>
        <taxon>Bacillati</taxon>
        <taxon>Bacillota</taxon>
        <taxon>Bacilli</taxon>
        <taxon>Bacillales</taxon>
        <taxon>Bacillaceae</taxon>
        <taxon>Pontibacillus</taxon>
    </lineage>
</organism>
<keyword evidence="3 6" id="KW-0812">Transmembrane</keyword>
<dbReference type="InterPro" id="IPR013525">
    <property type="entry name" value="ABC2_TM"/>
</dbReference>
<dbReference type="InterPro" id="IPR051449">
    <property type="entry name" value="ABC-2_transporter_component"/>
</dbReference>
<proteinExistence type="predicted"/>
<dbReference type="STRING" id="1385514.N782_07565"/>
<dbReference type="eggNOG" id="ENOG502Z8ZV">
    <property type="taxonomic scope" value="Bacteria"/>
</dbReference>
<name>A0A0A2TG74_9BACI</name>
<dbReference type="PANTHER" id="PTHR30294">
    <property type="entry name" value="MEMBRANE COMPONENT OF ABC TRANSPORTER YHHJ-RELATED"/>
    <property type="match status" value="1"/>
</dbReference>
<keyword evidence="9" id="KW-1185">Reference proteome</keyword>
<dbReference type="GO" id="GO:0005886">
    <property type="term" value="C:plasma membrane"/>
    <property type="evidence" value="ECO:0007669"/>
    <property type="project" value="UniProtKB-SubCell"/>
</dbReference>
<keyword evidence="4 6" id="KW-1133">Transmembrane helix</keyword>
<evidence type="ECO:0000313" key="9">
    <source>
        <dbReference type="Proteomes" id="UP000030147"/>
    </source>
</evidence>
<reference evidence="8 9" key="1">
    <citation type="journal article" date="2015" name="Stand. Genomic Sci.">
        <title>High quality draft genome sequence of the moderately halophilic bacterium Pontibacillus yanchengensis Y32(T) and comparison among Pontibacillus genomes.</title>
        <authorList>
            <person name="Huang J."/>
            <person name="Qiao Z.X."/>
            <person name="Tang J.W."/>
            <person name="Wang G."/>
        </authorList>
    </citation>
    <scope>NUCLEOTIDE SEQUENCE [LARGE SCALE GENOMIC DNA]</scope>
    <source>
        <strain evidence="8 9">Y32</strain>
    </source>
</reference>
<accession>A0A0A2TG74</accession>
<feature type="transmembrane region" description="Helical" evidence="6">
    <location>
        <begin position="259"/>
        <end position="277"/>
    </location>
</feature>
<dbReference type="GO" id="GO:0140359">
    <property type="term" value="F:ABC-type transporter activity"/>
    <property type="evidence" value="ECO:0007669"/>
    <property type="project" value="InterPro"/>
</dbReference>
<gene>
    <name evidence="8" type="ORF">N782_07565</name>
</gene>
<dbReference type="Proteomes" id="UP000030147">
    <property type="component" value="Unassembled WGS sequence"/>
</dbReference>
<dbReference type="Gene3D" id="3.40.1710.10">
    <property type="entry name" value="abc type-2 transporter like domain"/>
    <property type="match status" value="1"/>
</dbReference>
<evidence type="ECO:0000256" key="5">
    <source>
        <dbReference type="ARBA" id="ARBA00023136"/>
    </source>
</evidence>
<feature type="transmembrane region" description="Helical" evidence="6">
    <location>
        <begin position="21"/>
        <end position="43"/>
    </location>
</feature>
<keyword evidence="2" id="KW-1003">Cell membrane</keyword>
<feature type="domain" description="ABC-2 type transporter transmembrane" evidence="7">
    <location>
        <begin position="21"/>
        <end position="382"/>
    </location>
</feature>
<evidence type="ECO:0000256" key="3">
    <source>
        <dbReference type="ARBA" id="ARBA00022692"/>
    </source>
</evidence>
<comment type="caution">
    <text evidence="8">The sequence shown here is derived from an EMBL/GenBank/DDBJ whole genome shotgun (WGS) entry which is preliminary data.</text>
</comment>
<evidence type="ECO:0000313" key="8">
    <source>
        <dbReference type="EMBL" id="KGP73111.1"/>
    </source>
</evidence>
<evidence type="ECO:0000259" key="7">
    <source>
        <dbReference type="Pfam" id="PF12698"/>
    </source>
</evidence>
<evidence type="ECO:0000256" key="4">
    <source>
        <dbReference type="ARBA" id="ARBA00022989"/>
    </source>
</evidence>
<comment type="subcellular location">
    <subcellularLocation>
        <location evidence="1">Cell membrane</location>
        <topology evidence="1">Multi-pass membrane protein</topology>
    </subcellularLocation>
</comment>
<feature type="transmembrane region" description="Helical" evidence="6">
    <location>
        <begin position="283"/>
        <end position="306"/>
    </location>
</feature>
<feature type="transmembrane region" description="Helical" evidence="6">
    <location>
        <begin position="318"/>
        <end position="339"/>
    </location>
</feature>
<protein>
    <recommendedName>
        <fullName evidence="7">ABC-2 type transporter transmembrane domain-containing protein</fullName>
    </recommendedName>
</protein>
<feature type="transmembrane region" description="Helical" evidence="6">
    <location>
        <begin position="371"/>
        <end position="391"/>
    </location>
</feature>
<dbReference type="PANTHER" id="PTHR30294:SF29">
    <property type="entry name" value="MULTIDRUG ABC TRANSPORTER PERMEASE YBHS-RELATED"/>
    <property type="match status" value="1"/>
</dbReference>
<evidence type="ECO:0000256" key="2">
    <source>
        <dbReference type="ARBA" id="ARBA00022475"/>
    </source>
</evidence>
<sequence>MNVFSLWKYEMRATIRRPAPLFLAFLLPIIVLLMVISVVFSLFQDDRTLIQTAVVDQDQTFETKSLVHQLAEDERMKEAMNLTSMNKSKANEMFANEEVTAIIEIPKGFTKSLRSGENDPIKVITNQEQPLQSTLVNVLLESGANYISASQSAVNTVYDLHIKSLPEGEREGKLQQLIVTFTLFALSRNEAFETELIPAGTGIGWELHGMISVMVTFLFLFSAIYQLADTRVEKKSMQLRLRSFNITSLHDYLIKSVKWFITISIVGLLFFLLSSFIESTPAFSWKMGFAIILSSLFLATFVSAFYSILKHSLIRGGALLLTGLFGIGVAGVWVPAIYLPDALLFEWNPFSACYVLFQYCVTDDSSITPMIFILLVWSIALWSFGCLLTQWKERRHAYLSRITAS</sequence>
<dbReference type="OrthoDB" id="2956491at2"/>
<dbReference type="RefSeq" id="WP_036818432.1">
    <property type="nucleotide sequence ID" value="NZ_AVBF01000018.1"/>
</dbReference>
<keyword evidence="5 6" id="KW-0472">Membrane</keyword>
<dbReference type="EMBL" id="AVBF01000018">
    <property type="protein sequence ID" value="KGP73111.1"/>
    <property type="molecule type" value="Genomic_DNA"/>
</dbReference>
<evidence type="ECO:0000256" key="6">
    <source>
        <dbReference type="SAM" id="Phobius"/>
    </source>
</evidence>
<evidence type="ECO:0000256" key="1">
    <source>
        <dbReference type="ARBA" id="ARBA00004651"/>
    </source>
</evidence>